<dbReference type="EMBL" id="CADCWM010000132">
    <property type="protein sequence ID" value="CAA9545885.1"/>
    <property type="molecule type" value="Genomic_DNA"/>
</dbReference>
<reference evidence="1" key="1">
    <citation type="submission" date="2020-02" db="EMBL/GenBank/DDBJ databases">
        <authorList>
            <person name="Meier V. D."/>
        </authorList>
    </citation>
    <scope>NUCLEOTIDE SEQUENCE</scope>
    <source>
        <strain evidence="1">AVDCRST_MAG88</strain>
    </source>
</reference>
<organism evidence="1">
    <name type="scientific">uncultured Thermomicrobiales bacterium</name>
    <dbReference type="NCBI Taxonomy" id="1645740"/>
    <lineage>
        <taxon>Bacteria</taxon>
        <taxon>Pseudomonadati</taxon>
        <taxon>Thermomicrobiota</taxon>
        <taxon>Thermomicrobia</taxon>
        <taxon>Thermomicrobiales</taxon>
        <taxon>environmental samples</taxon>
    </lineage>
</organism>
<gene>
    <name evidence="1" type="ORF">AVDCRST_MAG88-396</name>
</gene>
<feature type="non-terminal residue" evidence="1">
    <location>
        <position position="22"/>
    </location>
</feature>
<proteinExistence type="predicted"/>
<dbReference type="AlphaFoldDB" id="A0A6J4UCW8"/>
<evidence type="ECO:0000313" key="1">
    <source>
        <dbReference type="EMBL" id="CAA9545885.1"/>
    </source>
</evidence>
<accession>A0A6J4UCW8</accession>
<name>A0A6J4UCW8_9BACT</name>
<protein>
    <submittedName>
        <fullName evidence="1">Uncharacterized protein</fullName>
    </submittedName>
</protein>
<sequence length="22" mass="2687">MVGREHRPLVVGTRPWANLRWR</sequence>